<evidence type="ECO:0000313" key="2">
    <source>
        <dbReference type="Proteomes" id="UP001178461"/>
    </source>
</evidence>
<reference evidence="1" key="1">
    <citation type="submission" date="2022-12" db="EMBL/GenBank/DDBJ databases">
        <authorList>
            <person name="Alioto T."/>
            <person name="Alioto T."/>
            <person name="Gomez Garrido J."/>
        </authorList>
    </citation>
    <scope>NUCLEOTIDE SEQUENCE</scope>
</reference>
<proteinExistence type="predicted"/>
<dbReference type="EMBL" id="OX395143">
    <property type="protein sequence ID" value="CAI5797852.1"/>
    <property type="molecule type" value="Genomic_DNA"/>
</dbReference>
<accession>A0AA35LKE1</accession>
<dbReference type="AlphaFoldDB" id="A0AA35LKE1"/>
<name>A0AA35LKE1_9SAUR</name>
<dbReference type="Proteomes" id="UP001178461">
    <property type="component" value="Chromosome 16"/>
</dbReference>
<evidence type="ECO:0000313" key="1">
    <source>
        <dbReference type="EMBL" id="CAI5797852.1"/>
    </source>
</evidence>
<protein>
    <submittedName>
        <fullName evidence="1">Uncharacterized protein</fullName>
    </submittedName>
</protein>
<organism evidence="1 2">
    <name type="scientific">Podarcis lilfordi</name>
    <name type="common">Lilford's wall lizard</name>
    <dbReference type="NCBI Taxonomy" id="74358"/>
    <lineage>
        <taxon>Eukaryota</taxon>
        <taxon>Metazoa</taxon>
        <taxon>Chordata</taxon>
        <taxon>Craniata</taxon>
        <taxon>Vertebrata</taxon>
        <taxon>Euteleostomi</taxon>
        <taxon>Lepidosauria</taxon>
        <taxon>Squamata</taxon>
        <taxon>Bifurcata</taxon>
        <taxon>Unidentata</taxon>
        <taxon>Episquamata</taxon>
        <taxon>Laterata</taxon>
        <taxon>Lacertibaenia</taxon>
        <taxon>Lacertidae</taxon>
        <taxon>Podarcis</taxon>
    </lineage>
</organism>
<keyword evidence="2" id="KW-1185">Reference proteome</keyword>
<sequence length="157" mass="17269">MCVLSGEYFQPPPPRSTVCAFPSTFGGGIVCLQRQQRKGHPSEAFSHLSETTQAPRPALHGCKGQGGSGRNCSSCEWLCQIRARRTRQSSLPPPLPFCVFFPRNVILQFLDLGLALGLLPWEGCKRDVWQELFPLLPSVQVVLGTTAVASRVLSYIK</sequence>
<gene>
    <name evidence="1" type="ORF">PODLI_1B023845</name>
</gene>